<dbReference type="EMBL" id="NKQK01000005">
    <property type="protein sequence ID" value="PSS29944.1"/>
    <property type="molecule type" value="Genomic_DNA"/>
</dbReference>
<dbReference type="PANTHER" id="PTHR33070:SF109">
    <property type="entry name" value="DOMAIN PROTEIN, PUTATIVE (DUF241)-RELATED"/>
    <property type="match status" value="1"/>
</dbReference>
<evidence type="ECO:0000313" key="2">
    <source>
        <dbReference type="EMBL" id="PSS29944.1"/>
    </source>
</evidence>
<accession>A0A2R6RIU9</accession>
<protein>
    <submittedName>
        <fullName evidence="2">Uncharacterized protein</fullName>
    </submittedName>
</protein>
<comment type="caution">
    <text evidence="2">The sequence shown here is derived from an EMBL/GenBank/DDBJ whole genome shotgun (WGS) entry which is preliminary data.</text>
</comment>
<dbReference type="OrthoDB" id="1701699at2759"/>
<feature type="coiled-coil region" evidence="1">
    <location>
        <begin position="103"/>
        <end position="161"/>
    </location>
</feature>
<dbReference type="GO" id="GO:0048367">
    <property type="term" value="P:shoot system development"/>
    <property type="evidence" value="ECO:0007669"/>
    <property type="project" value="InterPro"/>
</dbReference>
<dbReference type="Proteomes" id="UP000241394">
    <property type="component" value="Chromosome LG5"/>
</dbReference>
<dbReference type="Pfam" id="PF03087">
    <property type="entry name" value="BPS1"/>
    <property type="match status" value="1"/>
</dbReference>
<keyword evidence="1" id="KW-0175">Coiled coil</keyword>
<dbReference type="InParanoid" id="A0A2R6RIU9"/>
<gene>
    <name evidence="2" type="ORF">CEY00_Acc05258</name>
</gene>
<organism evidence="2 3">
    <name type="scientific">Actinidia chinensis var. chinensis</name>
    <name type="common">Chinese soft-hair kiwi</name>
    <dbReference type="NCBI Taxonomy" id="1590841"/>
    <lineage>
        <taxon>Eukaryota</taxon>
        <taxon>Viridiplantae</taxon>
        <taxon>Streptophyta</taxon>
        <taxon>Embryophyta</taxon>
        <taxon>Tracheophyta</taxon>
        <taxon>Spermatophyta</taxon>
        <taxon>Magnoliopsida</taxon>
        <taxon>eudicotyledons</taxon>
        <taxon>Gunneridae</taxon>
        <taxon>Pentapetalae</taxon>
        <taxon>asterids</taxon>
        <taxon>Ericales</taxon>
        <taxon>Actinidiaceae</taxon>
        <taxon>Actinidia</taxon>
    </lineage>
</organism>
<proteinExistence type="predicted"/>
<dbReference type="GO" id="GO:0048364">
    <property type="term" value="P:root development"/>
    <property type="evidence" value="ECO:0007669"/>
    <property type="project" value="InterPro"/>
</dbReference>
<evidence type="ECO:0000256" key="1">
    <source>
        <dbReference type="SAM" id="Coils"/>
    </source>
</evidence>
<name>A0A2R6RIU9_ACTCC</name>
<dbReference type="InterPro" id="IPR004320">
    <property type="entry name" value="BPS1_pln"/>
</dbReference>
<reference evidence="3" key="2">
    <citation type="journal article" date="2018" name="BMC Genomics">
        <title>A manually annotated Actinidia chinensis var. chinensis (kiwifruit) genome highlights the challenges associated with draft genomes and gene prediction in plants.</title>
        <authorList>
            <person name="Pilkington S.M."/>
            <person name="Crowhurst R."/>
            <person name="Hilario E."/>
            <person name="Nardozza S."/>
            <person name="Fraser L."/>
            <person name="Peng Y."/>
            <person name="Gunaseelan K."/>
            <person name="Simpson R."/>
            <person name="Tahir J."/>
            <person name="Deroles S.C."/>
            <person name="Templeton K."/>
            <person name="Luo Z."/>
            <person name="Davy M."/>
            <person name="Cheng C."/>
            <person name="McNeilage M."/>
            <person name="Scaglione D."/>
            <person name="Liu Y."/>
            <person name="Zhang Q."/>
            <person name="Datson P."/>
            <person name="De Silva N."/>
            <person name="Gardiner S.E."/>
            <person name="Bassett H."/>
            <person name="Chagne D."/>
            <person name="McCallum J."/>
            <person name="Dzierzon H."/>
            <person name="Deng C."/>
            <person name="Wang Y.Y."/>
            <person name="Barron L."/>
            <person name="Manako K."/>
            <person name="Bowen J."/>
            <person name="Foster T.M."/>
            <person name="Erridge Z.A."/>
            <person name="Tiffin H."/>
            <person name="Waite C.N."/>
            <person name="Davies K.M."/>
            <person name="Grierson E.P."/>
            <person name="Laing W.A."/>
            <person name="Kirk R."/>
            <person name="Chen X."/>
            <person name="Wood M."/>
            <person name="Montefiori M."/>
            <person name="Brummell D.A."/>
            <person name="Schwinn K.E."/>
            <person name="Catanach A."/>
            <person name="Fullerton C."/>
            <person name="Li D."/>
            <person name="Meiyalaghan S."/>
            <person name="Nieuwenhuizen N."/>
            <person name="Read N."/>
            <person name="Prakash R."/>
            <person name="Hunter D."/>
            <person name="Zhang H."/>
            <person name="McKenzie M."/>
            <person name="Knabel M."/>
            <person name="Harris A."/>
            <person name="Allan A.C."/>
            <person name="Gleave A."/>
            <person name="Chen A."/>
            <person name="Janssen B.J."/>
            <person name="Plunkett B."/>
            <person name="Ampomah-Dwamena C."/>
            <person name="Voogd C."/>
            <person name="Leif D."/>
            <person name="Lafferty D."/>
            <person name="Souleyre E.J.F."/>
            <person name="Varkonyi-Gasic E."/>
            <person name="Gambi F."/>
            <person name="Hanley J."/>
            <person name="Yao J.L."/>
            <person name="Cheung J."/>
            <person name="David K.M."/>
            <person name="Warren B."/>
            <person name="Marsh K."/>
            <person name="Snowden K.C."/>
            <person name="Lin-Wang K."/>
            <person name="Brian L."/>
            <person name="Martinez-Sanchez M."/>
            <person name="Wang M."/>
            <person name="Ileperuma N."/>
            <person name="Macnee N."/>
            <person name="Campin R."/>
            <person name="McAtee P."/>
            <person name="Drummond R.S.M."/>
            <person name="Espley R.V."/>
            <person name="Ireland H.S."/>
            <person name="Wu R."/>
            <person name="Atkinson R.G."/>
            <person name="Karunairetnam S."/>
            <person name="Bulley S."/>
            <person name="Chunkath S."/>
            <person name="Hanley Z."/>
            <person name="Storey R."/>
            <person name="Thrimawithana A.H."/>
            <person name="Thomson S."/>
            <person name="David C."/>
            <person name="Testolin R."/>
            <person name="Huang H."/>
            <person name="Hellens R.P."/>
            <person name="Schaffer R.J."/>
        </authorList>
    </citation>
    <scope>NUCLEOTIDE SEQUENCE [LARGE SCALE GENOMIC DNA]</scope>
    <source>
        <strain evidence="3">cv. Red5</strain>
    </source>
</reference>
<sequence length="292" mass="32940">MASFSKSKSQYHVRSISLPCRSHPSTVRIEEELNKLKSWEASPTPNGERICDALSGLEELYMCVDDLLKLNLTQQALSPHQHEEWVNGLLDGSLRLIDVCGILRDLTSQIKEHVRDLQSSLRRRKGDSSTEIVIAKYISFRKTMKKDVKKLIATVKQIEKRIGGLSLLGLDHHMSSVIRVLREVVVATTSIFHLLLSFMSSPTTRSFVSRLLHTTTAACEDQRVNATELESTDFLLHTLLKCGSSEGEKKQIAQNRLAYLEMSIEAIENCLESSFRCMIRTRASLLNVVSLQ</sequence>
<keyword evidence="3" id="KW-1185">Reference proteome</keyword>
<dbReference type="OMA" id="STAEIMY"/>
<dbReference type="Gramene" id="PSS29944">
    <property type="protein sequence ID" value="PSS29944"/>
    <property type="gene ID" value="CEY00_Acc05258"/>
</dbReference>
<evidence type="ECO:0000313" key="3">
    <source>
        <dbReference type="Proteomes" id="UP000241394"/>
    </source>
</evidence>
<dbReference type="STRING" id="1590841.A0A2R6RIU9"/>
<dbReference type="AlphaFoldDB" id="A0A2R6RIU9"/>
<reference evidence="2 3" key="1">
    <citation type="submission" date="2017-07" db="EMBL/GenBank/DDBJ databases">
        <title>An improved, manually edited Actinidia chinensis var. chinensis (kiwifruit) genome highlights the challenges associated with draft genomes and gene prediction in plants.</title>
        <authorList>
            <person name="Pilkington S."/>
            <person name="Crowhurst R."/>
            <person name="Hilario E."/>
            <person name="Nardozza S."/>
            <person name="Fraser L."/>
            <person name="Peng Y."/>
            <person name="Gunaseelan K."/>
            <person name="Simpson R."/>
            <person name="Tahir J."/>
            <person name="Deroles S."/>
            <person name="Templeton K."/>
            <person name="Luo Z."/>
            <person name="Davy M."/>
            <person name="Cheng C."/>
            <person name="Mcneilage M."/>
            <person name="Scaglione D."/>
            <person name="Liu Y."/>
            <person name="Zhang Q."/>
            <person name="Datson P."/>
            <person name="De Silva N."/>
            <person name="Gardiner S."/>
            <person name="Bassett H."/>
            <person name="Chagne D."/>
            <person name="Mccallum J."/>
            <person name="Dzierzon H."/>
            <person name="Deng C."/>
            <person name="Wang Y.-Y."/>
            <person name="Barron N."/>
            <person name="Manako K."/>
            <person name="Bowen J."/>
            <person name="Foster T."/>
            <person name="Erridge Z."/>
            <person name="Tiffin H."/>
            <person name="Waite C."/>
            <person name="Davies K."/>
            <person name="Grierson E."/>
            <person name="Laing W."/>
            <person name="Kirk R."/>
            <person name="Chen X."/>
            <person name="Wood M."/>
            <person name="Montefiori M."/>
            <person name="Brummell D."/>
            <person name="Schwinn K."/>
            <person name="Catanach A."/>
            <person name="Fullerton C."/>
            <person name="Li D."/>
            <person name="Meiyalaghan S."/>
            <person name="Nieuwenhuizen N."/>
            <person name="Read N."/>
            <person name="Prakash R."/>
            <person name="Hunter D."/>
            <person name="Zhang H."/>
            <person name="Mckenzie M."/>
            <person name="Knabel M."/>
            <person name="Harris A."/>
            <person name="Allan A."/>
            <person name="Chen A."/>
            <person name="Janssen B."/>
            <person name="Plunkett B."/>
            <person name="Dwamena C."/>
            <person name="Voogd C."/>
            <person name="Leif D."/>
            <person name="Lafferty D."/>
            <person name="Souleyre E."/>
            <person name="Varkonyi-Gasic E."/>
            <person name="Gambi F."/>
            <person name="Hanley J."/>
            <person name="Yao J.-L."/>
            <person name="Cheung J."/>
            <person name="David K."/>
            <person name="Warren B."/>
            <person name="Marsh K."/>
            <person name="Snowden K."/>
            <person name="Lin-Wang K."/>
            <person name="Brian L."/>
            <person name="Martinez-Sanchez M."/>
            <person name="Wang M."/>
            <person name="Ileperuma N."/>
            <person name="Macnee N."/>
            <person name="Campin R."/>
            <person name="Mcatee P."/>
            <person name="Drummond R."/>
            <person name="Espley R."/>
            <person name="Ireland H."/>
            <person name="Wu R."/>
            <person name="Atkinson R."/>
            <person name="Karunairetnam S."/>
            <person name="Bulley S."/>
            <person name="Chunkath S."/>
            <person name="Hanley Z."/>
            <person name="Storey R."/>
            <person name="Thrimawithana A."/>
            <person name="Thomson S."/>
            <person name="David C."/>
            <person name="Testolin R."/>
        </authorList>
    </citation>
    <scope>NUCLEOTIDE SEQUENCE [LARGE SCALE GENOMIC DNA]</scope>
    <source>
        <strain evidence="3">cv. Red5</strain>
        <tissue evidence="2">Young leaf</tissue>
    </source>
</reference>
<dbReference type="PANTHER" id="PTHR33070">
    <property type="entry name" value="OS06G0725500 PROTEIN"/>
    <property type="match status" value="1"/>
</dbReference>